<evidence type="ECO:0000313" key="1">
    <source>
        <dbReference type="EMBL" id="NMY06952.1"/>
    </source>
</evidence>
<organism evidence="1 2">
    <name type="scientific">Pseudomonas veronii</name>
    <dbReference type="NCBI Taxonomy" id="76761"/>
    <lineage>
        <taxon>Bacteria</taxon>
        <taxon>Pseudomonadati</taxon>
        <taxon>Pseudomonadota</taxon>
        <taxon>Gammaproteobacteria</taxon>
        <taxon>Pseudomonadales</taxon>
        <taxon>Pseudomonadaceae</taxon>
        <taxon>Pseudomonas</taxon>
    </lineage>
</organism>
<protein>
    <submittedName>
        <fullName evidence="1">Uncharacterized protein</fullName>
    </submittedName>
</protein>
<accession>A0A7Y1F763</accession>
<evidence type="ECO:0000313" key="2">
    <source>
        <dbReference type="Proteomes" id="UP000537729"/>
    </source>
</evidence>
<dbReference type="RefSeq" id="WP_158276037.1">
    <property type="nucleotide sequence ID" value="NZ_CBDFBJ010000247.1"/>
</dbReference>
<reference evidence="1 2" key="1">
    <citation type="journal article" date="2020" name="Front. Microbiol.">
        <title>Genetic Organization of the aprX-lipA2 Operon Affects the Proteolytic Potential of Pseudomonas Species in Milk.</title>
        <authorList>
            <person name="Maier C."/>
            <person name="Huptas C."/>
            <person name="von Neubeck M."/>
            <person name="Scherer S."/>
            <person name="Wenning M."/>
            <person name="Lucking G."/>
        </authorList>
    </citation>
    <scope>NUCLEOTIDE SEQUENCE [LARGE SCALE GENOMIC DNA]</scope>
    <source>
        <strain evidence="1 2">DSM 16272</strain>
    </source>
</reference>
<sequence>MNTFVYNLFEGQGTSRVASSFFLIVRQVDGLGMSAYQVKTEKSPACSVGYTTMT</sequence>
<dbReference type="Proteomes" id="UP000537729">
    <property type="component" value="Unassembled WGS sequence"/>
</dbReference>
<proteinExistence type="predicted"/>
<dbReference type="AlphaFoldDB" id="A0A7Y1F763"/>
<gene>
    <name evidence="1" type="ORF">HBO38_00615</name>
</gene>
<dbReference type="EMBL" id="JAAQWG010000001">
    <property type="protein sequence ID" value="NMY06952.1"/>
    <property type="molecule type" value="Genomic_DNA"/>
</dbReference>
<comment type="caution">
    <text evidence="1">The sequence shown here is derived from an EMBL/GenBank/DDBJ whole genome shotgun (WGS) entry which is preliminary data.</text>
</comment>
<name>A0A7Y1F763_PSEVE</name>